<reference evidence="2" key="3">
    <citation type="submission" date="2011-03" db="EMBL/GenBank/DDBJ databases">
        <title>Annotation of Magnaporthe poae ATCC 64411.</title>
        <authorList>
            <person name="Ma L.-J."/>
            <person name="Dead R."/>
            <person name="Young S.K."/>
            <person name="Zeng Q."/>
            <person name="Gargeya S."/>
            <person name="Fitzgerald M."/>
            <person name="Haas B."/>
            <person name="Abouelleil A."/>
            <person name="Alvarado L."/>
            <person name="Arachchi H.M."/>
            <person name="Berlin A."/>
            <person name="Brown A."/>
            <person name="Chapman S.B."/>
            <person name="Chen Z."/>
            <person name="Dunbar C."/>
            <person name="Freedman E."/>
            <person name="Gearin G."/>
            <person name="Gellesch M."/>
            <person name="Goldberg J."/>
            <person name="Griggs A."/>
            <person name="Gujja S."/>
            <person name="Heiman D."/>
            <person name="Howarth C."/>
            <person name="Larson L."/>
            <person name="Lui A."/>
            <person name="MacDonald P.J.P."/>
            <person name="Mehta T."/>
            <person name="Montmayeur A."/>
            <person name="Murphy C."/>
            <person name="Neiman D."/>
            <person name="Pearson M."/>
            <person name="Priest M."/>
            <person name="Roberts A."/>
            <person name="Saif S."/>
            <person name="Shea T."/>
            <person name="Shenoy N."/>
            <person name="Sisk P."/>
            <person name="Stolte C."/>
            <person name="Sykes S."/>
            <person name="Yandava C."/>
            <person name="Wortman J."/>
            <person name="Nusbaum C."/>
            <person name="Birren B."/>
        </authorList>
    </citation>
    <scope>NUCLEOTIDE SEQUENCE</scope>
    <source>
        <strain evidence="2">ATCC 64411</strain>
    </source>
</reference>
<protein>
    <submittedName>
        <fullName evidence="2 3">Uncharacterized protein</fullName>
    </submittedName>
</protein>
<gene>
    <name evidence="2" type="ORF">MAPG_07531</name>
</gene>
<evidence type="ECO:0000313" key="2">
    <source>
        <dbReference type="EMBL" id="KLU88546.1"/>
    </source>
</evidence>
<reference evidence="2" key="1">
    <citation type="submission" date="2010-05" db="EMBL/GenBank/DDBJ databases">
        <title>The Genome Sequence of Magnaporthe poae strain ATCC 64411.</title>
        <authorList>
            <consortium name="The Broad Institute Genome Sequencing Platform"/>
            <consortium name="Broad Institute Genome Sequencing Center for Infectious Disease"/>
            <person name="Ma L.-J."/>
            <person name="Dead R."/>
            <person name="Young S."/>
            <person name="Zeng Q."/>
            <person name="Koehrsen M."/>
            <person name="Alvarado L."/>
            <person name="Berlin A."/>
            <person name="Chapman S.B."/>
            <person name="Chen Z."/>
            <person name="Freedman E."/>
            <person name="Gellesch M."/>
            <person name="Goldberg J."/>
            <person name="Griggs A."/>
            <person name="Gujja S."/>
            <person name="Heilman E.R."/>
            <person name="Heiman D."/>
            <person name="Hepburn T."/>
            <person name="Howarth C."/>
            <person name="Jen D."/>
            <person name="Larson L."/>
            <person name="Mehta T."/>
            <person name="Neiman D."/>
            <person name="Pearson M."/>
            <person name="Roberts A."/>
            <person name="Saif S."/>
            <person name="Shea T."/>
            <person name="Shenoy N."/>
            <person name="Sisk P."/>
            <person name="Stolte C."/>
            <person name="Sykes S."/>
            <person name="Walk T."/>
            <person name="White J."/>
            <person name="Yandava C."/>
            <person name="Haas B."/>
            <person name="Nusbaum C."/>
            <person name="Birren B."/>
        </authorList>
    </citation>
    <scope>NUCLEOTIDE SEQUENCE</scope>
    <source>
        <strain evidence="2">ATCC 64411</strain>
    </source>
</reference>
<dbReference type="EnsemblFungi" id="MAPG_07531T0">
    <property type="protein sequence ID" value="MAPG_07531T0"/>
    <property type="gene ID" value="MAPG_07531"/>
</dbReference>
<proteinExistence type="predicted"/>
<sequence>MSEENDGCHPRPLIRPADRPTPGTSRPPFSFLSGSSLGSRTATGWRQRDAMQHAVVHGADPISWAAVTLETRYLPLIGEIAVDGRMANTRVGLNAW</sequence>
<dbReference type="EMBL" id="ADBL01001825">
    <property type="status" value="NOT_ANNOTATED_CDS"/>
    <property type="molecule type" value="Genomic_DNA"/>
</dbReference>
<evidence type="ECO:0000313" key="3">
    <source>
        <dbReference type="EnsemblFungi" id="MAPG_07531T0"/>
    </source>
</evidence>
<evidence type="ECO:0000256" key="1">
    <source>
        <dbReference type="SAM" id="MobiDB-lite"/>
    </source>
</evidence>
<organism evidence="3 4">
    <name type="scientific">Magnaporthiopsis poae (strain ATCC 64411 / 73-15)</name>
    <name type="common">Kentucky bluegrass fungus</name>
    <name type="synonym">Magnaporthe poae</name>
    <dbReference type="NCBI Taxonomy" id="644358"/>
    <lineage>
        <taxon>Eukaryota</taxon>
        <taxon>Fungi</taxon>
        <taxon>Dikarya</taxon>
        <taxon>Ascomycota</taxon>
        <taxon>Pezizomycotina</taxon>
        <taxon>Sordariomycetes</taxon>
        <taxon>Sordariomycetidae</taxon>
        <taxon>Magnaporthales</taxon>
        <taxon>Magnaporthaceae</taxon>
        <taxon>Magnaporthiopsis</taxon>
    </lineage>
</organism>
<name>A0A0C4E4X6_MAGP6</name>
<dbReference type="Proteomes" id="UP000011715">
    <property type="component" value="Unassembled WGS sequence"/>
</dbReference>
<reference evidence="3" key="5">
    <citation type="submission" date="2015-06" db="UniProtKB">
        <authorList>
            <consortium name="EnsemblFungi"/>
        </authorList>
    </citation>
    <scope>IDENTIFICATION</scope>
    <source>
        <strain evidence="3">ATCC 64411</strain>
    </source>
</reference>
<reference evidence="3" key="4">
    <citation type="journal article" date="2015" name="G3 (Bethesda)">
        <title>Genome sequences of three phytopathogenic species of the Magnaporthaceae family of fungi.</title>
        <authorList>
            <person name="Okagaki L.H."/>
            <person name="Nunes C.C."/>
            <person name="Sailsbery J."/>
            <person name="Clay B."/>
            <person name="Brown D."/>
            <person name="John T."/>
            <person name="Oh Y."/>
            <person name="Young N."/>
            <person name="Fitzgerald M."/>
            <person name="Haas B.J."/>
            <person name="Zeng Q."/>
            <person name="Young S."/>
            <person name="Adiconis X."/>
            <person name="Fan L."/>
            <person name="Levin J.Z."/>
            <person name="Mitchell T.K."/>
            <person name="Okubara P.A."/>
            <person name="Farman M.L."/>
            <person name="Kohn L.M."/>
            <person name="Birren B."/>
            <person name="Ma L.-J."/>
            <person name="Dean R.A."/>
        </authorList>
    </citation>
    <scope>NUCLEOTIDE SEQUENCE</scope>
    <source>
        <strain evidence="3">ATCC 64411 / 73-15</strain>
    </source>
</reference>
<dbReference type="VEuPathDB" id="FungiDB:MAPG_07531"/>
<evidence type="ECO:0000313" key="4">
    <source>
        <dbReference type="Proteomes" id="UP000011715"/>
    </source>
</evidence>
<feature type="compositionally biased region" description="Low complexity" evidence="1">
    <location>
        <begin position="26"/>
        <end position="40"/>
    </location>
</feature>
<keyword evidence="4" id="KW-1185">Reference proteome</keyword>
<reference evidence="4" key="2">
    <citation type="submission" date="2010-05" db="EMBL/GenBank/DDBJ databases">
        <title>The genome sequence of Magnaporthe poae strain ATCC 64411.</title>
        <authorList>
            <person name="Ma L.-J."/>
            <person name="Dead R."/>
            <person name="Young S."/>
            <person name="Zeng Q."/>
            <person name="Koehrsen M."/>
            <person name="Alvarado L."/>
            <person name="Berlin A."/>
            <person name="Chapman S.B."/>
            <person name="Chen Z."/>
            <person name="Freedman E."/>
            <person name="Gellesch M."/>
            <person name="Goldberg J."/>
            <person name="Griggs A."/>
            <person name="Gujja S."/>
            <person name="Heilman E.R."/>
            <person name="Heiman D."/>
            <person name="Hepburn T."/>
            <person name="Howarth C."/>
            <person name="Jen D."/>
            <person name="Larson L."/>
            <person name="Mehta T."/>
            <person name="Neiman D."/>
            <person name="Pearson M."/>
            <person name="Roberts A."/>
            <person name="Saif S."/>
            <person name="Shea T."/>
            <person name="Shenoy N."/>
            <person name="Sisk P."/>
            <person name="Stolte C."/>
            <person name="Sykes S."/>
            <person name="Walk T."/>
            <person name="White J."/>
            <person name="Yandava C."/>
            <person name="Haas B."/>
            <person name="Nusbaum C."/>
            <person name="Birren B."/>
        </authorList>
    </citation>
    <scope>NUCLEOTIDE SEQUENCE [LARGE SCALE GENOMIC DNA]</scope>
    <source>
        <strain evidence="4">ATCC 64411 / 73-15</strain>
    </source>
</reference>
<dbReference type="OrthoDB" id="191371at2759"/>
<dbReference type="AlphaFoldDB" id="A0A0C4E4X6"/>
<accession>A0A0C4E4X6</accession>
<dbReference type="EMBL" id="GL876971">
    <property type="protein sequence ID" value="KLU88546.1"/>
    <property type="molecule type" value="Genomic_DNA"/>
</dbReference>
<feature type="region of interest" description="Disordered" evidence="1">
    <location>
        <begin position="1"/>
        <end position="45"/>
    </location>
</feature>